<dbReference type="PANTHER" id="PTHR43752">
    <property type="entry name" value="BNR/ASP-BOX REPEAT FAMILY PROTEIN"/>
    <property type="match status" value="1"/>
</dbReference>
<protein>
    <submittedName>
        <fullName evidence="2">Exo-alpha-sialidase</fullName>
        <ecNumber evidence="2">3.2.1.18</ecNumber>
    </submittedName>
</protein>
<dbReference type="PANTHER" id="PTHR43752:SF2">
    <property type="entry name" value="BNR_ASP-BOX REPEAT FAMILY PROTEIN"/>
    <property type="match status" value="1"/>
</dbReference>
<evidence type="ECO:0000313" key="2">
    <source>
        <dbReference type="EMBL" id="MDO1448969.1"/>
    </source>
</evidence>
<dbReference type="Gene3D" id="2.120.10.10">
    <property type="match status" value="1"/>
</dbReference>
<dbReference type="PROSITE" id="PS51257">
    <property type="entry name" value="PROKAR_LIPOPROTEIN"/>
    <property type="match status" value="1"/>
</dbReference>
<dbReference type="InterPro" id="IPR036278">
    <property type="entry name" value="Sialidase_sf"/>
</dbReference>
<organism evidence="2 3">
    <name type="scientific">Rhodocytophaga aerolata</name>
    <dbReference type="NCBI Taxonomy" id="455078"/>
    <lineage>
        <taxon>Bacteria</taxon>
        <taxon>Pseudomonadati</taxon>
        <taxon>Bacteroidota</taxon>
        <taxon>Cytophagia</taxon>
        <taxon>Cytophagales</taxon>
        <taxon>Rhodocytophagaceae</taxon>
        <taxon>Rhodocytophaga</taxon>
    </lineage>
</organism>
<dbReference type="Proteomes" id="UP001168528">
    <property type="component" value="Unassembled WGS sequence"/>
</dbReference>
<keyword evidence="3" id="KW-1185">Reference proteome</keyword>
<feature type="domain" description="Sialidase" evidence="1">
    <location>
        <begin position="54"/>
        <end position="137"/>
    </location>
</feature>
<dbReference type="EMBL" id="JAUKPO010000015">
    <property type="protein sequence ID" value="MDO1448969.1"/>
    <property type="molecule type" value="Genomic_DNA"/>
</dbReference>
<feature type="domain" description="Sialidase" evidence="1">
    <location>
        <begin position="250"/>
        <end position="419"/>
    </location>
</feature>
<dbReference type="InterPro" id="IPR011040">
    <property type="entry name" value="Sialidase"/>
</dbReference>
<accession>A0ABT8RAE6</accession>
<dbReference type="EC" id="3.2.1.18" evidence="2"/>
<evidence type="ECO:0000313" key="3">
    <source>
        <dbReference type="Proteomes" id="UP001168528"/>
    </source>
</evidence>
<keyword evidence="2" id="KW-0378">Hydrolase</keyword>
<evidence type="ECO:0000259" key="1">
    <source>
        <dbReference type="Pfam" id="PF13088"/>
    </source>
</evidence>
<reference evidence="2" key="1">
    <citation type="submission" date="2023-07" db="EMBL/GenBank/DDBJ databases">
        <title>The genome sequence of Rhodocytophaga aerolata KACC 12507.</title>
        <authorList>
            <person name="Zhang X."/>
        </authorList>
    </citation>
    <scope>NUCLEOTIDE SEQUENCE</scope>
    <source>
        <strain evidence="2">KACC 12507</strain>
    </source>
</reference>
<gene>
    <name evidence="2" type="ORF">Q0590_22010</name>
</gene>
<keyword evidence="2" id="KW-0326">Glycosidase</keyword>
<dbReference type="Pfam" id="PF13088">
    <property type="entry name" value="BNR_2"/>
    <property type="match status" value="2"/>
</dbReference>
<dbReference type="RefSeq" id="WP_302039770.1">
    <property type="nucleotide sequence ID" value="NZ_JAUKPO010000015.1"/>
</dbReference>
<proteinExistence type="predicted"/>
<sequence>MRYTLILTLLLLLTVGCQPPKENKQASDSFQANIIFPLQREHVHGPTIVELPNGDLLSAWFQGSGERWADDVRIMGARLCKGDTTWSAPFLMADVADFPDINPMLFMDTQERLWLMWYPVLANQWETSIPMYRISTKYTSAGAPEWTWQDVLFVKPGDKNERGIQPNDRFVKAVQHQLITYETYFTETLLPQLPDSMQASMQVEWQTYKTKMDSLAKGKNMMRSGRIVENGQTTTKELGYPLSTRMGWQTKNKPFILQNRLIVPLYSDGLDCSLFAISDNWGKTWQFSNPVMGGAGIQPTIALTKDSLLVAYLRDNGPPPQRMQRTESRDKGLTWTIAKDDQLPNPGAGFDMVTLQDGNWLMVYNHTEEGRYNLEVALSTDDGKTWQWRKSLENDTRGKQATASHYPAIIQGADGKIHIVYSYHYNDREGQPHKTIKYSSFPPEWIKDQPVAEK</sequence>
<dbReference type="SUPFAM" id="SSF50939">
    <property type="entry name" value="Sialidases"/>
    <property type="match status" value="1"/>
</dbReference>
<dbReference type="GO" id="GO:0004308">
    <property type="term" value="F:exo-alpha-sialidase activity"/>
    <property type="evidence" value="ECO:0007669"/>
    <property type="project" value="UniProtKB-EC"/>
</dbReference>
<comment type="caution">
    <text evidence="2">The sequence shown here is derived from an EMBL/GenBank/DDBJ whole genome shotgun (WGS) entry which is preliminary data.</text>
</comment>
<name>A0ABT8RAE6_9BACT</name>
<dbReference type="CDD" id="cd15482">
    <property type="entry name" value="Sialidase_non-viral"/>
    <property type="match status" value="1"/>
</dbReference>